<dbReference type="Proteomes" id="UP000301751">
    <property type="component" value="Unassembled WGS sequence"/>
</dbReference>
<keyword evidence="4" id="KW-0804">Transcription</keyword>
<proteinExistence type="inferred from homology"/>
<dbReference type="SUPFAM" id="SSF46785">
    <property type="entry name" value="Winged helix' DNA-binding domain"/>
    <property type="match status" value="1"/>
</dbReference>
<dbReference type="Pfam" id="PF03466">
    <property type="entry name" value="LysR_substrate"/>
    <property type="match status" value="1"/>
</dbReference>
<dbReference type="InterPro" id="IPR005119">
    <property type="entry name" value="LysR_subst-bd"/>
</dbReference>
<dbReference type="OrthoDB" id="5526340at2"/>
<reference evidence="7" key="1">
    <citation type="submission" date="2019-03" db="EMBL/GenBank/DDBJ databases">
        <title>Aquabacterium pictum sp.nov., the first bacteriochlorophyll a-containing freshwater bacterium in the genus Aquabacterium of the class Betaproteobacteria.</title>
        <authorList>
            <person name="Hirose S."/>
            <person name="Tank M."/>
            <person name="Hara E."/>
            <person name="Tamaki H."/>
            <person name="Takaichi S."/>
            <person name="Haruta S."/>
            <person name="Hanada S."/>
        </authorList>
    </citation>
    <scope>NUCLEOTIDE SEQUENCE [LARGE SCALE GENOMIC DNA]</scope>
    <source>
        <strain evidence="7">W35</strain>
    </source>
</reference>
<dbReference type="GO" id="GO:0043565">
    <property type="term" value="F:sequence-specific DNA binding"/>
    <property type="evidence" value="ECO:0007669"/>
    <property type="project" value="TreeGrafter"/>
</dbReference>
<dbReference type="Gene3D" id="3.40.190.10">
    <property type="entry name" value="Periplasmic binding protein-like II"/>
    <property type="match status" value="2"/>
</dbReference>
<keyword evidence="3" id="KW-0238">DNA-binding</keyword>
<evidence type="ECO:0000256" key="3">
    <source>
        <dbReference type="ARBA" id="ARBA00023125"/>
    </source>
</evidence>
<comment type="similarity">
    <text evidence="1">Belongs to the LysR transcriptional regulatory family.</text>
</comment>
<evidence type="ECO:0000313" key="6">
    <source>
        <dbReference type="EMBL" id="GCL62227.1"/>
    </source>
</evidence>
<dbReference type="InterPro" id="IPR036388">
    <property type="entry name" value="WH-like_DNA-bd_sf"/>
</dbReference>
<dbReference type="Gene3D" id="1.10.10.10">
    <property type="entry name" value="Winged helix-like DNA-binding domain superfamily/Winged helix DNA-binding domain"/>
    <property type="match status" value="1"/>
</dbReference>
<dbReference type="Pfam" id="PF00126">
    <property type="entry name" value="HTH_1"/>
    <property type="match status" value="1"/>
</dbReference>
<dbReference type="InterPro" id="IPR058163">
    <property type="entry name" value="LysR-type_TF_proteobact-type"/>
</dbReference>
<evidence type="ECO:0000256" key="4">
    <source>
        <dbReference type="ARBA" id="ARBA00023163"/>
    </source>
</evidence>
<evidence type="ECO:0000313" key="7">
    <source>
        <dbReference type="Proteomes" id="UP000301751"/>
    </source>
</evidence>
<dbReference type="InterPro" id="IPR036390">
    <property type="entry name" value="WH_DNA-bd_sf"/>
</dbReference>
<gene>
    <name evidence="6" type="ORF">AQPW35_13080</name>
</gene>
<comment type="caution">
    <text evidence="6">The sequence shown here is derived from an EMBL/GenBank/DDBJ whole genome shotgun (WGS) entry which is preliminary data.</text>
</comment>
<evidence type="ECO:0000256" key="1">
    <source>
        <dbReference type="ARBA" id="ARBA00009437"/>
    </source>
</evidence>
<dbReference type="RefSeq" id="WP_137731960.1">
    <property type="nucleotide sequence ID" value="NZ_BJCL01000002.1"/>
</dbReference>
<dbReference type="AlphaFoldDB" id="A0A480APD2"/>
<protein>
    <submittedName>
        <fullName evidence="6">LysR family transcriptional regulator</fullName>
    </submittedName>
</protein>
<sequence>MADRASDLRLPSLDGLRAVDAAARLGSFERAAAVLAITASAVAKRVAAVEDLLGTPLFIRNGRALQPTPACLDYLPPVRAALALLAQMPQHQRPHARARRLRISAPPTFARLVLVPALEDFSRAHPGVDLEVVLSIPFLDNPDHSAAQADVAVRHGDPQALGGTVLMHDVVLPVAAPALLQRLDWPAAAATPADLARLPLLRTPVEPWAPWFRAAGLPWPEPDQGPRLVDLGLTLEAALGGQGVALARPALARRWLADGSLVPLFALTARPAHQYLHLPVAGGGLAAEFGRWLVDVGQAAATEGLAALRR</sequence>
<dbReference type="GO" id="GO:0006351">
    <property type="term" value="P:DNA-templated transcription"/>
    <property type="evidence" value="ECO:0007669"/>
    <property type="project" value="TreeGrafter"/>
</dbReference>
<dbReference type="EMBL" id="BJCL01000002">
    <property type="protein sequence ID" value="GCL62227.1"/>
    <property type="molecule type" value="Genomic_DNA"/>
</dbReference>
<organism evidence="6 7">
    <name type="scientific">Pseudaquabacterium pictum</name>
    <dbReference type="NCBI Taxonomy" id="2315236"/>
    <lineage>
        <taxon>Bacteria</taxon>
        <taxon>Pseudomonadati</taxon>
        <taxon>Pseudomonadota</taxon>
        <taxon>Betaproteobacteria</taxon>
        <taxon>Burkholderiales</taxon>
        <taxon>Sphaerotilaceae</taxon>
        <taxon>Pseudaquabacterium</taxon>
    </lineage>
</organism>
<dbReference type="SUPFAM" id="SSF53850">
    <property type="entry name" value="Periplasmic binding protein-like II"/>
    <property type="match status" value="1"/>
</dbReference>
<dbReference type="PANTHER" id="PTHR30537:SF79">
    <property type="entry name" value="TRANSCRIPTIONAL REGULATOR-RELATED"/>
    <property type="match status" value="1"/>
</dbReference>
<dbReference type="InterPro" id="IPR000847">
    <property type="entry name" value="LysR_HTH_N"/>
</dbReference>
<dbReference type="PANTHER" id="PTHR30537">
    <property type="entry name" value="HTH-TYPE TRANSCRIPTIONAL REGULATOR"/>
    <property type="match status" value="1"/>
</dbReference>
<dbReference type="GO" id="GO:0003700">
    <property type="term" value="F:DNA-binding transcription factor activity"/>
    <property type="evidence" value="ECO:0007669"/>
    <property type="project" value="InterPro"/>
</dbReference>
<evidence type="ECO:0000259" key="5">
    <source>
        <dbReference type="PROSITE" id="PS50931"/>
    </source>
</evidence>
<evidence type="ECO:0000256" key="2">
    <source>
        <dbReference type="ARBA" id="ARBA00023015"/>
    </source>
</evidence>
<name>A0A480APD2_9BURK</name>
<feature type="domain" description="HTH lysR-type" evidence="5">
    <location>
        <begin position="11"/>
        <end position="68"/>
    </location>
</feature>
<dbReference type="PROSITE" id="PS50931">
    <property type="entry name" value="HTH_LYSR"/>
    <property type="match status" value="1"/>
</dbReference>
<keyword evidence="7" id="KW-1185">Reference proteome</keyword>
<accession>A0A480APD2</accession>
<keyword evidence="2" id="KW-0805">Transcription regulation</keyword>